<feature type="signal peptide" evidence="2">
    <location>
        <begin position="1"/>
        <end position="28"/>
    </location>
</feature>
<dbReference type="STRING" id="1442369.A0A0D2I8F1"/>
<evidence type="ECO:0000256" key="2">
    <source>
        <dbReference type="SAM" id="SignalP"/>
    </source>
</evidence>
<evidence type="ECO:0000313" key="3">
    <source>
        <dbReference type="EMBL" id="KIX02144.1"/>
    </source>
</evidence>
<name>A0A0D2I8F1_9EURO</name>
<feature type="region of interest" description="Disordered" evidence="1">
    <location>
        <begin position="238"/>
        <end position="275"/>
    </location>
</feature>
<gene>
    <name evidence="3" type="ORF">Z518_08083</name>
</gene>
<keyword evidence="4" id="KW-1185">Reference proteome</keyword>
<keyword evidence="2" id="KW-0732">Signal</keyword>
<reference evidence="3 4" key="1">
    <citation type="submission" date="2015-01" db="EMBL/GenBank/DDBJ databases">
        <title>The Genome Sequence of Rhinocladiella mackenzie CBS 650.93.</title>
        <authorList>
            <consortium name="The Broad Institute Genomics Platform"/>
            <person name="Cuomo C."/>
            <person name="de Hoog S."/>
            <person name="Gorbushina A."/>
            <person name="Stielow B."/>
            <person name="Teixiera M."/>
            <person name="Abouelleil A."/>
            <person name="Chapman S.B."/>
            <person name="Priest M."/>
            <person name="Young S.K."/>
            <person name="Wortman J."/>
            <person name="Nusbaum C."/>
            <person name="Birren B."/>
        </authorList>
    </citation>
    <scope>NUCLEOTIDE SEQUENCE [LARGE SCALE GENOMIC DNA]</scope>
    <source>
        <strain evidence="3 4">CBS 650.93</strain>
    </source>
</reference>
<dbReference type="OrthoDB" id="3267335at2759"/>
<accession>A0A0D2I8F1</accession>
<dbReference type="GeneID" id="25296154"/>
<dbReference type="RefSeq" id="XP_013269280.1">
    <property type="nucleotide sequence ID" value="XM_013413826.1"/>
</dbReference>
<dbReference type="VEuPathDB" id="FungiDB:Z518_08083"/>
<organism evidence="3 4">
    <name type="scientific">Rhinocladiella mackenziei CBS 650.93</name>
    <dbReference type="NCBI Taxonomy" id="1442369"/>
    <lineage>
        <taxon>Eukaryota</taxon>
        <taxon>Fungi</taxon>
        <taxon>Dikarya</taxon>
        <taxon>Ascomycota</taxon>
        <taxon>Pezizomycotina</taxon>
        <taxon>Eurotiomycetes</taxon>
        <taxon>Chaetothyriomycetidae</taxon>
        <taxon>Chaetothyriales</taxon>
        <taxon>Herpotrichiellaceae</taxon>
        <taxon>Rhinocladiella</taxon>
    </lineage>
</organism>
<protein>
    <submittedName>
        <fullName evidence="3">Uncharacterized protein</fullName>
    </submittedName>
</protein>
<feature type="compositionally biased region" description="Polar residues" evidence="1">
    <location>
        <begin position="264"/>
        <end position="273"/>
    </location>
</feature>
<feature type="compositionally biased region" description="Polar residues" evidence="1">
    <location>
        <begin position="238"/>
        <end position="254"/>
    </location>
</feature>
<dbReference type="AlphaFoldDB" id="A0A0D2I8F1"/>
<dbReference type="HOGENOM" id="CLU_073096_0_0_1"/>
<evidence type="ECO:0000313" key="4">
    <source>
        <dbReference type="Proteomes" id="UP000053617"/>
    </source>
</evidence>
<evidence type="ECO:0000256" key="1">
    <source>
        <dbReference type="SAM" id="MobiDB-lite"/>
    </source>
</evidence>
<dbReference type="Proteomes" id="UP000053617">
    <property type="component" value="Unassembled WGS sequence"/>
</dbReference>
<sequence>MTTSMVAAWSCRAPKVLLCLIFACYVQATATASNFTIVNGQIYTPGLGIIDAPQPFTPEGGDFLHVAIDISGDGRIPQPPYPSDVDTGILNITMFLFSYSTGLNLTISNGTSDGWLNDTSAEAPEFHCNSTTTQGFQNAGCEEVMAQESGSTVKHVNWAWPDCLVGDGDADKDTENGTNSTARGSYNVSIHQSFRINGTGYYTIFNLPIEVTNSIPNDTQLSASKTRPLCALRNNPLQNQTSQDASASTPSSQPYLGGNVSIGGENQNESGAGSRSVDCAMTTAAPMLLMVALVSMVLM</sequence>
<feature type="chain" id="PRO_5002255204" evidence="2">
    <location>
        <begin position="29"/>
        <end position="299"/>
    </location>
</feature>
<proteinExistence type="predicted"/>
<dbReference type="EMBL" id="KN847480">
    <property type="protein sequence ID" value="KIX02144.1"/>
    <property type="molecule type" value="Genomic_DNA"/>
</dbReference>